<feature type="region of interest" description="Disordered" evidence="1">
    <location>
        <begin position="1"/>
        <end position="20"/>
    </location>
</feature>
<sequence>MSGRYPTTGRSTRSSRASEIPTVFTSSEELRKYFPKSFLRNGSLNLSGKKRIQYLPDEITVNGDYISLSNCTSLLRVPNGLDRTCSISLDGCTSLREIPEYLSEFSGIIDLTGCTALEYLPEGMHIKGSGSLILDGCTSLKHLPEGLQVEGRLSIKGCTGLVDLPKGMEVGFMDMGGCTSIERLPSDLKIHMSLVMDGCDRIAIPQSFLDNHEGKRGIRLPENYHVVEADACSQPEFSL</sequence>
<proteinExistence type="predicted"/>
<evidence type="ECO:0000313" key="3">
    <source>
        <dbReference type="Proteomes" id="UP000287385"/>
    </source>
</evidence>
<evidence type="ECO:0000313" key="2">
    <source>
        <dbReference type="EMBL" id="GCD63597.1"/>
    </source>
</evidence>
<comment type="caution">
    <text evidence="2">The sequence shown here is derived from an EMBL/GenBank/DDBJ whole genome shotgun (WGS) entry which is preliminary data.</text>
</comment>
<dbReference type="EMBL" id="BDEV01000113">
    <property type="protein sequence ID" value="GCD63597.1"/>
    <property type="molecule type" value="Genomic_DNA"/>
</dbReference>
<dbReference type="Proteomes" id="UP000287385">
    <property type="component" value="Unassembled WGS sequence"/>
</dbReference>
<dbReference type="PANTHER" id="PTHR36766:SF40">
    <property type="entry name" value="DISEASE RESISTANCE PROTEIN RGA3"/>
    <property type="match status" value="1"/>
</dbReference>
<dbReference type="PANTHER" id="PTHR36766">
    <property type="entry name" value="PLANT BROAD-SPECTRUM MILDEW RESISTANCE PROTEIN RPW8"/>
    <property type="match status" value="1"/>
</dbReference>
<organism evidence="2 3">
    <name type="scientific">Acetobacter pasteurianus NBRC 3278</name>
    <dbReference type="NCBI Taxonomy" id="1226660"/>
    <lineage>
        <taxon>Bacteria</taxon>
        <taxon>Pseudomonadati</taxon>
        <taxon>Pseudomonadota</taxon>
        <taxon>Alphaproteobacteria</taxon>
        <taxon>Acetobacterales</taxon>
        <taxon>Acetobacteraceae</taxon>
        <taxon>Acetobacter</taxon>
    </lineage>
</organism>
<protein>
    <recommendedName>
        <fullName evidence="4">Leucine-rich repeat protein</fullName>
    </recommendedName>
</protein>
<dbReference type="InterPro" id="IPR032675">
    <property type="entry name" value="LRR_dom_sf"/>
</dbReference>
<accession>A0A401X745</accession>
<dbReference type="Gene3D" id="3.80.10.10">
    <property type="entry name" value="Ribonuclease Inhibitor"/>
    <property type="match status" value="1"/>
</dbReference>
<name>A0A401X745_ACEPA</name>
<dbReference type="AlphaFoldDB" id="A0A401X745"/>
<evidence type="ECO:0008006" key="4">
    <source>
        <dbReference type="Google" id="ProtNLM"/>
    </source>
</evidence>
<keyword evidence="3" id="KW-1185">Reference proteome</keyword>
<gene>
    <name evidence="2" type="ORF">NBRC3278_2690</name>
</gene>
<evidence type="ECO:0000256" key="1">
    <source>
        <dbReference type="SAM" id="MobiDB-lite"/>
    </source>
</evidence>
<dbReference type="SUPFAM" id="SSF52058">
    <property type="entry name" value="L domain-like"/>
    <property type="match status" value="1"/>
</dbReference>
<reference evidence="2 3" key="1">
    <citation type="submission" date="2016-06" db="EMBL/GenBank/DDBJ databases">
        <title>Acetobacter pasteurianus NBRC 3278 whole genome sequencing project.</title>
        <authorList>
            <person name="Matsutani M."/>
            <person name="Shiwa Y."/>
            <person name="Okamoto-Kainuma A."/>
            <person name="Ishikawa M."/>
            <person name="Koizumi Y."/>
            <person name="Yoshikawa H."/>
            <person name="Yakushi T."/>
            <person name="Matsushita K."/>
        </authorList>
    </citation>
    <scope>NUCLEOTIDE SEQUENCE [LARGE SCALE GENOMIC DNA]</scope>
    <source>
        <strain evidence="2 3">NBRC 3278</strain>
    </source>
</reference>